<dbReference type="Proteomes" id="UP000557307">
    <property type="component" value="Unassembled WGS sequence"/>
</dbReference>
<keyword evidence="3" id="KW-1185">Reference proteome</keyword>
<evidence type="ECO:0000259" key="1">
    <source>
        <dbReference type="Pfam" id="PF13628"/>
    </source>
</evidence>
<dbReference type="Gene3D" id="1.20.1260.10">
    <property type="match status" value="1"/>
</dbReference>
<dbReference type="InterPro" id="IPR025419">
    <property type="entry name" value="DUF4142"/>
</dbReference>
<dbReference type="InterPro" id="IPR012347">
    <property type="entry name" value="Ferritin-like"/>
</dbReference>
<proteinExistence type="predicted"/>
<dbReference type="AlphaFoldDB" id="A0A840TTM2"/>
<dbReference type="PROSITE" id="PS51257">
    <property type="entry name" value="PROKAR_LIPOPROTEIN"/>
    <property type="match status" value="1"/>
</dbReference>
<protein>
    <submittedName>
        <fullName evidence="2">Putative membrane protein</fullName>
    </submittedName>
</protein>
<comment type="caution">
    <text evidence="2">The sequence shown here is derived from an EMBL/GenBank/DDBJ whole genome shotgun (WGS) entry which is preliminary data.</text>
</comment>
<accession>A0A840TTM2</accession>
<dbReference type="RefSeq" id="WP_184179253.1">
    <property type="nucleotide sequence ID" value="NZ_JACHGF010000015.1"/>
</dbReference>
<feature type="domain" description="DUF4142" evidence="1">
    <location>
        <begin position="33"/>
        <end position="168"/>
    </location>
</feature>
<evidence type="ECO:0000313" key="3">
    <source>
        <dbReference type="Proteomes" id="UP000557307"/>
    </source>
</evidence>
<evidence type="ECO:0000313" key="2">
    <source>
        <dbReference type="EMBL" id="MBB5287301.1"/>
    </source>
</evidence>
<dbReference type="PANTHER" id="PTHR38593">
    <property type="entry name" value="BLR2558 PROTEIN"/>
    <property type="match status" value="1"/>
</dbReference>
<sequence>MKKVKLFAYLVAGLFIAASCNNDDDDEMLVPETDRAFAVAAADGGMLEVRLGQLAQERGMSQGVKEFGQMMVTDHTKANEELMAIANFKGITLPTTLSTAKQQKVDSLSAMQGMAFDSTFARMMVASHQETITLFRNEANNGEDADLKGWASSKIPTLEQHLEHAMMLRDSVMNHNRPTNP</sequence>
<dbReference type="Pfam" id="PF13628">
    <property type="entry name" value="DUF4142"/>
    <property type="match status" value="1"/>
</dbReference>
<dbReference type="PANTHER" id="PTHR38593:SF1">
    <property type="entry name" value="BLR2558 PROTEIN"/>
    <property type="match status" value="1"/>
</dbReference>
<reference evidence="2 3" key="1">
    <citation type="submission" date="2020-08" db="EMBL/GenBank/DDBJ databases">
        <title>Genomic Encyclopedia of Type Strains, Phase IV (KMG-IV): sequencing the most valuable type-strain genomes for metagenomic binning, comparative biology and taxonomic classification.</title>
        <authorList>
            <person name="Goeker M."/>
        </authorList>
    </citation>
    <scope>NUCLEOTIDE SEQUENCE [LARGE SCALE GENOMIC DNA]</scope>
    <source>
        <strain evidence="2 3">DSM 105074</strain>
    </source>
</reference>
<gene>
    <name evidence="2" type="ORF">HNQ92_005464</name>
</gene>
<organism evidence="2 3">
    <name type="scientific">Rhabdobacter roseus</name>
    <dbReference type="NCBI Taxonomy" id="1655419"/>
    <lineage>
        <taxon>Bacteria</taxon>
        <taxon>Pseudomonadati</taxon>
        <taxon>Bacteroidota</taxon>
        <taxon>Cytophagia</taxon>
        <taxon>Cytophagales</taxon>
        <taxon>Cytophagaceae</taxon>
        <taxon>Rhabdobacter</taxon>
    </lineage>
</organism>
<name>A0A840TTM2_9BACT</name>
<dbReference type="EMBL" id="JACHGF010000015">
    <property type="protein sequence ID" value="MBB5287301.1"/>
    <property type="molecule type" value="Genomic_DNA"/>
</dbReference>